<feature type="domain" description="Pyridoxamine 5'-phosphate oxidase N-terminal" evidence="2">
    <location>
        <begin position="5"/>
        <end position="133"/>
    </location>
</feature>
<proteinExistence type="predicted"/>
<dbReference type="Pfam" id="PF01243">
    <property type="entry name" value="PNPOx_N"/>
    <property type="match status" value="1"/>
</dbReference>
<dbReference type="GO" id="GO:0016627">
    <property type="term" value="F:oxidoreductase activity, acting on the CH-CH group of donors"/>
    <property type="evidence" value="ECO:0007669"/>
    <property type="project" value="TreeGrafter"/>
</dbReference>
<protein>
    <recommendedName>
        <fullName evidence="2">Pyridoxamine 5'-phosphate oxidase N-terminal domain-containing protein</fullName>
    </recommendedName>
</protein>
<keyword evidence="1" id="KW-0560">Oxidoreductase</keyword>
<dbReference type="AlphaFoldDB" id="A0A512CWJ7"/>
<dbReference type="SUPFAM" id="SSF50475">
    <property type="entry name" value="FMN-binding split barrel"/>
    <property type="match status" value="1"/>
</dbReference>
<dbReference type="PANTHER" id="PTHR35176:SF11">
    <property type="entry name" value="PYRIDOXAMINE 5'-PHOSPHATE OXIDASE FAMILY PROTEIN"/>
    <property type="match status" value="1"/>
</dbReference>
<dbReference type="EMBL" id="BJYX01000001">
    <property type="protein sequence ID" value="GEO28584.1"/>
    <property type="molecule type" value="Genomic_DNA"/>
</dbReference>
<dbReference type="PANTHER" id="PTHR35176">
    <property type="entry name" value="HEME OXYGENASE HI_0854-RELATED"/>
    <property type="match status" value="1"/>
</dbReference>
<evidence type="ECO:0000256" key="1">
    <source>
        <dbReference type="ARBA" id="ARBA00023002"/>
    </source>
</evidence>
<dbReference type="RefSeq" id="WP_147062789.1">
    <property type="nucleotide sequence ID" value="NZ_BAAARO010000025.1"/>
</dbReference>
<dbReference type="GO" id="GO:0005829">
    <property type="term" value="C:cytosol"/>
    <property type="evidence" value="ECO:0007669"/>
    <property type="project" value="TreeGrafter"/>
</dbReference>
<keyword evidence="4" id="KW-1185">Reference proteome</keyword>
<evidence type="ECO:0000313" key="4">
    <source>
        <dbReference type="Proteomes" id="UP000321534"/>
    </source>
</evidence>
<evidence type="ECO:0000313" key="3">
    <source>
        <dbReference type="EMBL" id="GEO28584.1"/>
    </source>
</evidence>
<reference evidence="3 4" key="1">
    <citation type="submission" date="2019-07" db="EMBL/GenBank/DDBJ databases">
        <title>Whole genome shotgun sequence of Terrabacter aerolatus NBRC 106305.</title>
        <authorList>
            <person name="Hosoyama A."/>
            <person name="Uohara A."/>
            <person name="Ohji S."/>
            <person name="Ichikawa N."/>
        </authorList>
    </citation>
    <scope>NUCLEOTIDE SEQUENCE [LARGE SCALE GENOMIC DNA]</scope>
    <source>
        <strain evidence="3 4">NBRC 106305</strain>
    </source>
</reference>
<dbReference type="Proteomes" id="UP000321534">
    <property type="component" value="Unassembled WGS sequence"/>
</dbReference>
<gene>
    <name evidence="3" type="ORF">TAE01_03940</name>
</gene>
<dbReference type="NCBIfam" id="TIGR03666">
    <property type="entry name" value="Rv2061_F420"/>
    <property type="match status" value="1"/>
</dbReference>
<name>A0A512CWJ7_9MICO</name>
<sequence>MTPAEEVARARFVLLATFRASGEAVSTPVWIVRDDDRLAILTDLDSGKVRRLARDSTVTLVPCTPGGEPTVATPPVRGRALVVTDPDVVRHVWSLVRRKYVVEHAVIRVLGRFRPSWRRWTGPQAVLRLELDDVDA</sequence>
<dbReference type="InterPro" id="IPR052019">
    <property type="entry name" value="F420H2_bilvrd_red/Heme_oxyg"/>
</dbReference>
<accession>A0A512CWJ7</accession>
<dbReference type="GO" id="GO:0070967">
    <property type="term" value="F:coenzyme F420 binding"/>
    <property type="evidence" value="ECO:0007669"/>
    <property type="project" value="TreeGrafter"/>
</dbReference>
<comment type="caution">
    <text evidence="3">The sequence shown here is derived from an EMBL/GenBank/DDBJ whole genome shotgun (WGS) entry which is preliminary data.</text>
</comment>
<dbReference type="InterPro" id="IPR012349">
    <property type="entry name" value="Split_barrel_FMN-bd"/>
</dbReference>
<evidence type="ECO:0000259" key="2">
    <source>
        <dbReference type="Pfam" id="PF01243"/>
    </source>
</evidence>
<dbReference type="Gene3D" id="2.30.110.10">
    <property type="entry name" value="Electron Transport, Fmn-binding Protein, Chain A"/>
    <property type="match status" value="1"/>
</dbReference>
<dbReference type="OrthoDB" id="5738083at2"/>
<organism evidence="3 4">
    <name type="scientific">Terrabacter aerolatus</name>
    <dbReference type="NCBI Taxonomy" id="422442"/>
    <lineage>
        <taxon>Bacteria</taxon>
        <taxon>Bacillati</taxon>
        <taxon>Actinomycetota</taxon>
        <taxon>Actinomycetes</taxon>
        <taxon>Micrococcales</taxon>
        <taxon>Intrasporangiaceae</taxon>
        <taxon>Terrabacter</taxon>
    </lineage>
</organism>
<dbReference type="InterPro" id="IPR019965">
    <property type="entry name" value="PPOX_F420-dep_Rv2061_put"/>
</dbReference>
<dbReference type="InterPro" id="IPR011576">
    <property type="entry name" value="Pyridox_Oxase_N"/>
</dbReference>